<dbReference type="SMART" id="SM00635">
    <property type="entry name" value="BID_2"/>
    <property type="match status" value="1"/>
</dbReference>
<dbReference type="Pfam" id="PF02368">
    <property type="entry name" value="Big_2"/>
    <property type="match status" value="1"/>
</dbReference>
<gene>
    <name evidence="2" type="ORF">E6H05_13180</name>
</gene>
<feature type="domain" description="BIG2" evidence="1">
    <location>
        <begin position="130"/>
        <end position="210"/>
    </location>
</feature>
<protein>
    <recommendedName>
        <fullName evidence="1">BIG2 domain-containing protein</fullName>
    </recommendedName>
</protein>
<evidence type="ECO:0000313" key="2">
    <source>
        <dbReference type="EMBL" id="TMI70867.1"/>
    </source>
</evidence>
<comment type="caution">
    <text evidence="2">The sequence shown here is derived from an EMBL/GenBank/DDBJ whole genome shotgun (WGS) entry which is preliminary data.</text>
</comment>
<dbReference type="Gene3D" id="2.60.120.200">
    <property type="match status" value="1"/>
</dbReference>
<evidence type="ECO:0000259" key="1">
    <source>
        <dbReference type="SMART" id="SM00635"/>
    </source>
</evidence>
<dbReference type="InterPro" id="IPR003343">
    <property type="entry name" value="Big_2"/>
</dbReference>
<dbReference type="SUPFAM" id="SSF49373">
    <property type="entry name" value="Invasin/intimin cell-adhesion fragments"/>
    <property type="match status" value="1"/>
</dbReference>
<dbReference type="EMBL" id="VBAP01000130">
    <property type="protein sequence ID" value="TMI70867.1"/>
    <property type="molecule type" value="Genomic_DNA"/>
</dbReference>
<proteinExistence type="predicted"/>
<organism evidence="2 3">
    <name type="scientific">Candidatus Segetimicrobium genomatis</name>
    <dbReference type="NCBI Taxonomy" id="2569760"/>
    <lineage>
        <taxon>Bacteria</taxon>
        <taxon>Bacillati</taxon>
        <taxon>Candidatus Sysuimicrobiota</taxon>
        <taxon>Candidatus Sysuimicrobiia</taxon>
        <taxon>Candidatus Sysuimicrobiales</taxon>
        <taxon>Candidatus Segetimicrobiaceae</taxon>
        <taxon>Candidatus Segetimicrobium</taxon>
    </lineage>
</organism>
<reference evidence="2 3" key="1">
    <citation type="journal article" date="2019" name="Nat. Microbiol.">
        <title>Mediterranean grassland soil C-N compound turnover is dependent on rainfall and depth, and is mediated by genomically divergent microorganisms.</title>
        <authorList>
            <person name="Diamond S."/>
            <person name="Andeer P.F."/>
            <person name="Li Z."/>
            <person name="Crits-Christoph A."/>
            <person name="Burstein D."/>
            <person name="Anantharaman K."/>
            <person name="Lane K.R."/>
            <person name="Thomas B.C."/>
            <person name="Pan C."/>
            <person name="Northen T.R."/>
            <person name="Banfield J.F."/>
        </authorList>
    </citation>
    <scope>NUCLEOTIDE SEQUENCE [LARGE SCALE GENOMIC DNA]</scope>
    <source>
        <strain evidence="2">NP_8</strain>
    </source>
</reference>
<evidence type="ECO:0000313" key="3">
    <source>
        <dbReference type="Proteomes" id="UP000318834"/>
    </source>
</evidence>
<accession>A0A537IIA2</accession>
<dbReference type="InterPro" id="IPR008964">
    <property type="entry name" value="Invasin/intimin_cell_adhesion"/>
</dbReference>
<dbReference type="Proteomes" id="UP000318834">
    <property type="component" value="Unassembled WGS sequence"/>
</dbReference>
<name>A0A537IIA2_9BACT</name>
<dbReference type="PROSITE" id="PS51257">
    <property type="entry name" value="PROKAR_LIPOPROTEIN"/>
    <property type="match status" value="1"/>
</dbReference>
<dbReference type="Gene3D" id="2.60.40.1080">
    <property type="match status" value="1"/>
</dbReference>
<sequence length="441" mass="46680">MLRRTASRARPTRPWVRAQLAVAAAAGCLTCRDTTVTPPPPSDRVVAIAVVPSVADLSPGQTQAFTARSVTAAEDTIPGATVEWRASGGTITQDGVYTAGPDPGDYSVTATKVGGGPLPGRAGVHVFRRVLAMLRVQPDTATLPIEGSWPLSATAYDSAGNALPTAVITWASGNPAIALVDGGGVVTAVAPGAATITASSQGRTDSALIQVVQPGTGPWPNEPSGFRVISDQPWAFLVSLGWSVQFGVGALGTDPTAPLSPPSVLRMAYPVGFEGGTAPGTLVHELGGVRQLYGGIRWKVSDPWQGHASSVNKIQYVFTNGHGSMFLGMYGPPGGPYELRAFPVFSTSSDAWLVPNVNHIPVTLGVWHNVEWLIAYNTTDDPPNGICRWWLDGKLIGDYHDVRYPPEGLTWYKLAPVWGGVGDAKRELDYFWYDHVHISGR</sequence>
<dbReference type="AlphaFoldDB" id="A0A537IIA2"/>